<protein>
    <submittedName>
        <fullName evidence="1">Uncharacterized protein</fullName>
    </submittedName>
</protein>
<evidence type="ECO:0000313" key="2">
    <source>
        <dbReference type="Proteomes" id="UP001500784"/>
    </source>
</evidence>
<dbReference type="Proteomes" id="UP001500784">
    <property type="component" value="Unassembled WGS sequence"/>
</dbReference>
<organism evidence="1 2">
    <name type="scientific">Arthrobacter gandavensis</name>
    <dbReference type="NCBI Taxonomy" id="169960"/>
    <lineage>
        <taxon>Bacteria</taxon>
        <taxon>Bacillati</taxon>
        <taxon>Actinomycetota</taxon>
        <taxon>Actinomycetes</taxon>
        <taxon>Micrococcales</taxon>
        <taxon>Micrococcaceae</taxon>
        <taxon>Arthrobacter</taxon>
    </lineage>
</organism>
<evidence type="ECO:0000313" key="1">
    <source>
        <dbReference type="EMBL" id="GAA1902185.1"/>
    </source>
</evidence>
<reference evidence="1 2" key="1">
    <citation type="journal article" date="2019" name="Int. J. Syst. Evol. Microbiol.">
        <title>The Global Catalogue of Microorganisms (GCM) 10K type strain sequencing project: providing services to taxonomists for standard genome sequencing and annotation.</title>
        <authorList>
            <consortium name="The Broad Institute Genomics Platform"/>
            <consortium name="The Broad Institute Genome Sequencing Center for Infectious Disease"/>
            <person name="Wu L."/>
            <person name="Ma J."/>
        </authorList>
    </citation>
    <scope>NUCLEOTIDE SEQUENCE [LARGE SCALE GENOMIC DNA]</scope>
    <source>
        <strain evidence="1 2">JCM 13316</strain>
    </source>
</reference>
<proteinExistence type="predicted"/>
<comment type="caution">
    <text evidence="1">The sequence shown here is derived from an EMBL/GenBank/DDBJ whole genome shotgun (WGS) entry which is preliminary data.</text>
</comment>
<sequence>MEMREQILRPDVSFKTAPAKDYEYLVLSVGPRESLPDARRLITDHAEYGKWELQRTRIYRGGTHRYWLRRKIMRVTRTA</sequence>
<dbReference type="EMBL" id="BAAALV010000001">
    <property type="protein sequence ID" value="GAA1902185.1"/>
    <property type="molecule type" value="Genomic_DNA"/>
</dbReference>
<dbReference type="Pfam" id="PF18963">
    <property type="entry name" value="DUF5703"/>
    <property type="match status" value="1"/>
</dbReference>
<keyword evidence="2" id="KW-1185">Reference proteome</keyword>
<gene>
    <name evidence="1" type="ORF">GCM10009688_02320</name>
</gene>
<name>A0ABN2NUE9_9MICC</name>
<dbReference type="InterPro" id="IPR043758">
    <property type="entry name" value="DUF5703"/>
</dbReference>
<accession>A0ABN2NUE9</accession>